<keyword evidence="1" id="KW-0732">Signal</keyword>
<name>M2SMU8_COCH5</name>
<organism evidence="2 3">
    <name type="scientific">Cochliobolus heterostrophus (strain C5 / ATCC 48332 / race O)</name>
    <name type="common">Southern corn leaf blight fungus</name>
    <name type="synonym">Bipolaris maydis</name>
    <dbReference type="NCBI Taxonomy" id="701091"/>
    <lineage>
        <taxon>Eukaryota</taxon>
        <taxon>Fungi</taxon>
        <taxon>Dikarya</taxon>
        <taxon>Ascomycota</taxon>
        <taxon>Pezizomycotina</taxon>
        <taxon>Dothideomycetes</taxon>
        <taxon>Pleosporomycetidae</taxon>
        <taxon>Pleosporales</taxon>
        <taxon>Pleosporineae</taxon>
        <taxon>Pleosporaceae</taxon>
        <taxon>Bipolaris</taxon>
    </lineage>
</organism>
<dbReference type="HOGENOM" id="CLU_1896003_0_0_1"/>
<accession>M2SMU8</accession>
<keyword evidence="3" id="KW-1185">Reference proteome</keyword>
<evidence type="ECO:0000313" key="3">
    <source>
        <dbReference type="Proteomes" id="UP000016936"/>
    </source>
</evidence>
<evidence type="ECO:0000256" key="1">
    <source>
        <dbReference type="SAM" id="SignalP"/>
    </source>
</evidence>
<reference evidence="3" key="2">
    <citation type="journal article" date="2013" name="PLoS Genet.">
        <title>Comparative genome structure, secondary metabolite, and effector coding capacity across Cochliobolus pathogens.</title>
        <authorList>
            <person name="Condon B.J."/>
            <person name="Leng Y."/>
            <person name="Wu D."/>
            <person name="Bushley K.E."/>
            <person name="Ohm R.A."/>
            <person name="Otillar R."/>
            <person name="Martin J."/>
            <person name="Schackwitz W."/>
            <person name="Grimwood J."/>
            <person name="MohdZainudin N."/>
            <person name="Xue C."/>
            <person name="Wang R."/>
            <person name="Manning V.A."/>
            <person name="Dhillon B."/>
            <person name="Tu Z.J."/>
            <person name="Steffenson B.J."/>
            <person name="Salamov A."/>
            <person name="Sun H."/>
            <person name="Lowry S."/>
            <person name="LaButti K."/>
            <person name="Han J."/>
            <person name="Copeland A."/>
            <person name="Lindquist E."/>
            <person name="Barry K."/>
            <person name="Schmutz J."/>
            <person name="Baker S.E."/>
            <person name="Ciuffetti L.M."/>
            <person name="Grigoriev I.V."/>
            <person name="Zhong S."/>
            <person name="Turgeon B.G."/>
        </authorList>
    </citation>
    <scope>NUCLEOTIDE SEQUENCE [LARGE SCALE GENOMIC DNA]</scope>
    <source>
        <strain evidence="3">C5 / ATCC 48332 / race O</strain>
    </source>
</reference>
<evidence type="ECO:0000313" key="2">
    <source>
        <dbReference type="EMBL" id="EMD86670.1"/>
    </source>
</evidence>
<dbReference type="EMBL" id="KB445584">
    <property type="protein sequence ID" value="EMD86670.1"/>
    <property type="molecule type" value="Genomic_DNA"/>
</dbReference>
<reference evidence="2 3" key="1">
    <citation type="journal article" date="2012" name="PLoS Pathog.">
        <title>Diverse lifestyles and strategies of plant pathogenesis encoded in the genomes of eighteen Dothideomycetes fungi.</title>
        <authorList>
            <person name="Ohm R.A."/>
            <person name="Feau N."/>
            <person name="Henrissat B."/>
            <person name="Schoch C.L."/>
            <person name="Horwitz B.A."/>
            <person name="Barry K.W."/>
            <person name="Condon B.J."/>
            <person name="Copeland A.C."/>
            <person name="Dhillon B."/>
            <person name="Glaser F."/>
            <person name="Hesse C.N."/>
            <person name="Kosti I."/>
            <person name="LaButti K."/>
            <person name="Lindquist E.A."/>
            <person name="Lucas S."/>
            <person name="Salamov A.A."/>
            <person name="Bradshaw R.E."/>
            <person name="Ciuffetti L."/>
            <person name="Hamelin R.C."/>
            <person name="Kema G.H.J."/>
            <person name="Lawrence C."/>
            <person name="Scott J.A."/>
            <person name="Spatafora J.W."/>
            <person name="Turgeon B.G."/>
            <person name="de Wit P.J.G.M."/>
            <person name="Zhong S."/>
            <person name="Goodwin S.B."/>
            <person name="Grigoriev I.V."/>
        </authorList>
    </citation>
    <scope>NUCLEOTIDE SEQUENCE [LARGE SCALE GENOMIC DNA]</scope>
    <source>
        <strain evidence="3">C5 / ATCC 48332 / race O</strain>
    </source>
</reference>
<dbReference type="Proteomes" id="UP000016936">
    <property type="component" value="Unassembled WGS sequence"/>
</dbReference>
<dbReference type="AlphaFoldDB" id="M2SMU8"/>
<sequence length="134" mass="14701">MPGCMETAAKLVFFFLTGATKLQRLSLAFGRLVDGYLQPTYGSRERAGERLHGATFTSYSSLASESDLQHRTGDSDRSEYIDGFSACAQGYASPSHTRTHVSRTTGRLSKHVGANSYRNWATPLPRVPQSLDPL</sequence>
<gene>
    <name evidence="2" type="ORF">COCHEDRAFT_1023876</name>
</gene>
<feature type="signal peptide" evidence="1">
    <location>
        <begin position="1"/>
        <end position="19"/>
    </location>
</feature>
<protein>
    <submittedName>
        <fullName evidence="2">Uncharacterized protein</fullName>
    </submittedName>
</protein>
<proteinExistence type="predicted"/>
<feature type="chain" id="PRO_5004025603" evidence="1">
    <location>
        <begin position="20"/>
        <end position="134"/>
    </location>
</feature>